<dbReference type="NCBIfam" id="TIGR00756">
    <property type="entry name" value="PPR"/>
    <property type="match status" value="7"/>
</dbReference>
<feature type="repeat" description="PPR" evidence="3">
    <location>
        <begin position="5"/>
        <end position="39"/>
    </location>
</feature>
<feature type="repeat" description="PPR" evidence="3">
    <location>
        <begin position="67"/>
        <end position="101"/>
    </location>
</feature>
<dbReference type="PANTHER" id="PTHR47926:SF436">
    <property type="entry name" value="PENTATRICOPEPTIDE REPEAT-CONTAINING PROTEIN ELI1, CHLOROPLASTIC-LIKE ISOFORM X2"/>
    <property type="match status" value="1"/>
</dbReference>
<feature type="non-terminal residue" evidence="6">
    <location>
        <position position="1056"/>
    </location>
</feature>
<name>V4SG51_CITCL</name>
<dbReference type="Gene3D" id="1.25.40.10">
    <property type="entry name" value="Tetratricopeptide repeat domain"/>
    <property type="match status" value="3"/>
</dbReference>
<dbReference type="Proteomes" id="UP000030687">
    <property type="component" value="Unassembled WGS sequence"/>
</dbReference>
<feature type="coiled-coil region" evidence="4">
    <location>
        <begin position="523"/>
        <end position="594"/>
    </location>
</feature>
<feature type="coiled-coil region" evidence="4">
    <location>
        <begin position="627"/>
        <end position="725"/>
    </location>
</feature>
<keyword evidence="2" id="KW-0677">Repeat</keyword>
<dbReference type="InterPro" id="IPR011990">
    <property type="entry name" value="TPR-like_helical_dom_sf"/>
</dbReference>
<keyword evidence="7" id="KW-1185">Reference proteome</keyword>
<evidence type="ECO:0000313" key="7">
    <source>
        <dbReference type="Proteomes" id="UP000030687"/>
    </source>
</evidence>
<dbReference type="eggNOG" id="KOG4197">
    <property type="taxonomic scope" value="Eukaryota"/>
</dbReference>
<evidence type="ECO:0000313" key="6">
    <source>
        <dbReference type="EMBL" id="ESR39572.1"/>
    </source>
</evidence>
<comment type="similarity">
    <text evidence="1">Belongs to the PPR family. PCMP-H subfamily.</text>
</comment>
<dbReference type="FunFam" id="1.25.40.10:FF:000842">
    <property type="entry name" value="Pentatricopeptide repeat-containing protein mitochondrial"/>
    <property type="match status" value="1"/>
</dbReference>
<feature type="repeat" description="PPR" evidence="3">
    <location>
        <begin position="329"/>
        <end position="364"/>
    </location>
</feature>
<proteinExistence type="inferred from homology"/>
<evidence type="ECO:0000256" key="5">
    <source>
        <dbReference type="SAM" id="MobiDB-lite"/>
    </source>
</evidence>
<reference evidence="6 7" key="1">
    <citation type="submission" date="2013-10" db="EMBL/GenBank/DDBJ databases">
        <authorList>
            <consortium name="International Citrus Genome Consortium"/>
            <person name="Jenkins J."/>
            <person name="Schmutz J."/>
            <person name="Prochnik S."/>
            <person name="Rokhsar D."/>
            <person name="Gmitter F."/>
            <person name="Ollitrault P."/>
            <person name="Machado M."/>
            <person name="Talon M."/>
            <person name="Wincker P."/>
            <person name="Jaillon O."/>
            <person name="Morgante M."/>
        </authorList>
    </citation>
    <scope>NUCLEOTIDE SEQUENCE</scope>
    <source>
        <strain evidence="7">cv. Clemenules</strain>
    </source>
</reference>
<dbReference type="Pfam" id="PF01535">
    <property type="entry name" value="PPR"/>
    <property type="match status" value="5"/>
</dbReference>
<dbReference type="InterPro" id="IPR046848">
    <property type="entry name" value="E_motif"/>
</dbReference>
<dbReference type="Gramene" id="ESR39572">
    <property type="protein sequence ID" value="ESR39572"/>
    <property type="gene ID" value="CICLE_v10026989mg"/>
</dbReference>
<dbReference type="GO" id="GO:0009451">
    <property type="term" value="P:RNA modification"/>
    <property type="evidence" value="ECO:0007669"/>
    <property type="project" value="InterPro"/>
</dbReference>
<dbReference type="PANTHER" id="PTHR47926">
    <property type="entry name" value="PENTATRICOPEPTIDE REPEAT-CONTAINING PROTEIN"/>
    <property type="match status" value="1"/>
</dbReference>
<keyword evidence="4" id="KW-0175">Coiled coil</keyword>
<evidence type="ECO:0008006" key="8">
    <source>
        <dbReference type="Google" id="ProtNLM"/>
    </source>
</evidence>
<dbReference type="EMBL" id="KI536925">
    <property type="protein sequence ID" value="ESR39572.1"/>
    <property type="molecule type" value="Genomic_DNA"/>
</dbReference>
<dbReference type="InterPro" id="IPR002885">
    <property type="entry name" value="PPR_rpt"/>
</dbReference>
<evidence type="ECO:0000256" key="2">
    <source>
        <dbReference type="ARBA" id="ARBA00022737"/>
    </source>
</evidence>
<dbReference type="Pfam" id="PF13041">
    <property type="entry name" value="PPR_2"/>
    <property type="match status" value="3"/>
</dbReference>
<gene>
    <name evidence="6" type="ORF">CICLE_v10026989mg</name>
</gene>
<feature type="region of interest" description="Disordered" evidence="5">
    <location>
        <begin position="1023"/>
        <end position="1056"/>
    </location>
</feature>
<dbReference type="Pfam" id="PF20431">
    <property type="entry name" value="E_motif"/>
    <property type="match status" value="1"/>
</dbReference>
<dbReference type="OMA" id="DFFTREN"/>
<dbReference type="FunFam" id="1.25.40.10:FF:000333">
    <property type="entry name" value="Pentatricopeptide repeat-containing protein"/>
    <property type="match status" value="1"/>
</dbReference>
<dbReference type="KEGG" id="cic:CICLE_v10026989mg"/>
<dbReference type="PROSITE" id="PS51375">
    <property type="entry name" value="PPR"/>
    <property type="match status" value="6"/>
</dbReference>
<dbReference type="GO" id="GO:0003723">
    <property type="term" value="F:RNA binding"/>
    <property type="evidence" value="ECO:0007669"/>
    <property type="project" value="InterPro"/>
</dbReference>
<evidence type="ECO:0000256" key="3">
    <source>
        <dbReference type="PROSITE-ProRule" id="PRU00708"/>
    </source>
</evidence>
<feature type="region of interest" description="Disordered" evidence="5">
    <location>
        <begin position="959"/>
        <end position="998"/>
    </location>
</feature>
<accession>V4SG51</accession>
<sequence length="1056" mass="119667">MTTKDVITWNAIITGYWQNGFLQESKNLFQSMPVKNIVSWNCMIAGCIDNDRIDDAFDYFQAMPERNTATYNAMISGFLKHGRLEEATRLFEQMPRRNVISYTAMLDGFMKKGEVDKARALSDYMSFKNVVSWTVMITGYVKNERFCEARELFYRMPDYDKNVFVVTSMITGFCKVGMLENARLLFERIQPKDCVSFNAMIAGYAQNGVAEEALRLFSGMIKMDMQPDDATLVSVFTACSALQLLNEGRQSHVLVIRNGFEANVSVCNAVITMYSRCGGILDSELAFRQIHSPNLVSWNTIIAAFAQHGHYEKALIFFSQMGLNGFDPDGITFLSLLSACGHAGKVNESMDLFELMVKVYGIIPSSEHYTCLVDILSRAGQLEKAWQITQGMPFEADTGVWGSLLAACVINLNVELGELAAKKMRELDPQNSAVYVMLSNLYAAAGMWRDVTRVRLLMKEQGVTKQCAYSWIEIGNKVHYFLGGDMSHPCIDKIHLELKRASVQMKSVDDFMQQYMRPVEDTLKMTKDRLDAAEKERDRALDELHEMKRMAQEANMRLSETMSTRKAADIYTMNETLSKELKVKEKNIESLKKEWEIKLVEKDASLDELKGTLSNAKSSEAHAMSLYSESKKKLQELELEVEKRKESEKKMFDSFSAQTKQLEQTMIVFEESKFEINSLREKLKKLESRDLNASQSGLAGTNETVEFLNSELQLAKDKLAISEKNEKESLLKVSSLLEEVRFLKNELKLVTGAEENNQKALDDLALALKEVALEASQAKEKLTSTEAELEVKKAESEELKLKLKNIEDSHKLQLDELKKEADLYRNTADRLTLEAEESLLAWNEKETRFVDCIKRAEEERDGAQQEHEAMLESLKEAENTTRAAKEETLKLRDILKQAINEANVAKEASGIARAENARLQDALHAKEEALNFICRENEDLKMNEAANIESMKELKKLLSESSSKESKLEETQEGKKLKADNSLDKENKDGNGNGNGKKLFESFSISVRDVKIPFKHKVADENAHKVANENAKFSNKLKPEDEESSKADPLRGSIFE</sequence>
<dbReference type="InParanoid" id="V4SG51"/>
<dbReference type="InterPro" id="IPR046960">
    <property type="entry name" value="PPR_At4g14850-like_plant"/>
</dbReference>
<feature type="compositionally biased region" description="Basic and acidic residues" evidence="5">
    <location>
        <begin position="959"/>
        <end position="989"/>
    </location>
</feature>
<organism evidence="6 7">
    <name type="scientific">Citrus clementina</name>
    <name type="common">Clementine</name>
    <name type="synonym">Citrus deliciosa x Citrus sinensis</name>
    <dbReference type="NCBI Taxonomy" id="85681"/>
    <lineage>
        <taxon>Eukaryota</taxon>
        <taxon>Viridiplantae</taxon>
        <taxon>Streptophyta</taxon>
        <taxon>Embryophyta</taxon>
        <taxon>Tracheophyta</taxon>
        <taxon>Spermatophyta</taxon>
        <taxon>Magnoliopsida</taxon>
        <taxon>eudicotyledons</taxon>
        <taxon>Gunneridae</taxon>
        <taxon>Pentapetalae</taxon>
        <taxon>rosids</taxon>
        <taxon>malvids</taxon>
        <taxon>Sapindales</taxon>
        <taxon>Rutaceae</taxon>
        <taxon>Aurantioideae</taxon>
        <taxon>Citrus</taxon>
    </lineage>
</organism>
<feature type="repeat" description="PPR" evidence="3">
    <location>
        <begin position="193"/>
        <end position="227"/>
    </location>
</feature>
<feature type="repeat" description="PPR" evidence="3">
    <location>
        <begin position="129"/>
        <end position="163"/>
    </location>
</feature>
<feature type="coiled-coil region" evidence="4">
    <location>
        <begin position="750"/>
        <end position="887"/>
    </location>
</feature>
<protein>
    <recommendedName>
        <fullName evidence="8">Pentatricopeptide repeat-containing protein</fullName>
    </recommendedName>
</protein>
<evidence type="ECO:0000256" key="1">
    <source>
        <dbReference type="ARBA" id="ARBA00006643"/>
    </source>
</evidence>
<dbReference type="AlphaFoldDB" id="V4SG51"/>
<evidence type="ECO:0000256" key="4">
    <source>
        <dbReference type="SAM" id="Coils"/>
    </source>
</evidence>
<feature type="repeat" description="PPR" evidence="3">
    <location>
        <begin position="294"/>
        <end position="328"/>
    </location>
</feature>